<sequence length="271" mass="29340">MKLTSMMAAFALATSAGLASAQELILVAVNEGVTYQEGGPASERYKPLIQMLSKELKQNVKLQAVDKYATLEKGLAEGKYDLAFIHPAHIGLHAVKKDGYEGLVTAKGYTDYRARVMVPQNSPLKSMQDLRGKKIGVPSVESITTVMFTADMRSMNIPQPEKSFTPTRYQDAVPFMIDNGFVDAGVTGSAAVAQAWTAKGGRILGETKPVAIKQFIASKKMSEADREKIKKLLLELPDSEAGKAALQKIGMTGFLPWNDAVMKEATARLGL</sequence>
<evidence type="ECO:0000313" key="3">
    <source>
        <dbReference type="Proteomes" id="UP000642180"/>
    </source>
</evidence>
<dbReference type="AlphaFoldDB" id="A0A8J3F2N2"/>
<evidence type="ECO:0000256" key="1">
    <source>
        <dbReference type="SAM" id="SignalP"/>
    </source>
</evidence>
<comment type="caution">
    <text evidence="2">The sequence shown here is derived from an EMBL/GenBank/DDBJ whole genome shotgun (WGS) entry which is preliminary data.</text>
</comment>
<feature type="chain" id="PRO_5035272509" description="Phosphate/phosphite/phosphonate ABC transporter substrate-binding protein" evidence="1">
    <location>
        <begin position="22"/>
        <end position="271"/>
    </location>
</feature>
<dbReference type="PANTHER" id="PTHR35841">
    <property type="entry name" value="PHOSPHONATES-BINDING PERIPLASMIC PROTEIN"/>
    <property type="match status" value="1"/>
</dbReference>
<dbReference type="PANTHER" id="PTHR35841:SF1">
    <property type="entry name" value="PHOSPHONATES-BINDING PERIPLASMIC PROTEIN"/>
    <property type="match status" value="1"/>
</dbReference>
<dbReference type="RefSeq" id="WP_188380379.1">
    <property type="nucleotide sequence ID" value="NZ_BMDI01000001.1"/>
</dbReference>
<feature type="signal peptide" evidence="1">
    <location>
        <begin position="1"/>
        <end position="21"/>
    </location>
</feature>
<keyword evidence="1" id="KW-0732">Signal</keyword>
<dbReference type="SUPFAM" id="SSF53850">
    <property type="entry name" value="Periplasmic binding protein-like II"/>
    <property type="match status" value="1"/>
</dbReference>
<keyword evidence="3" id="KW-1185">Reference proteome</keyword>
<accession>A0A8J3F2N2</accession>
<dbReference type="Pfam" id="PF12974">
    <property type="entry name" value="Phosphonate-bd"/>
    <property type="match status" value="1"/>
</dbReference>
<dbReference type="Gene3D" id="3.40.190.10">
    <property type="entry name" value="Periplasmic binding protein-like II"/>
    <property type="match status" value="2"/>
</dbReference>
<dbReference type="EMBL" id="BMDI01000001">
    <property type="protein sequence ID" value="GGI18124.1"/>
    <property type="molecule type" value="Genomic_DNA"/>
</dbReference>
<name>A0A8J3F2N2_9BURK</name>
<gene>
    <name evidence="2" type="ORF">GCM10008066_12430</name>
</gene>
<proteinExistence type="predicted"/>
<protein>
    <recommendedName>
        <fullName evidence="4">Phosphate/phosphite/phosphonate ABC transporter substrate-binding protein</fullName>
    </recommendedName>
</protein>
<evidence type="ECO:0000313" key="2">
    <source>
        <dbReference type="EMBL" id="GGI18124.1"/>
    </source>
</evidence>
<reference evidence="3" key="1">
    <citation type="journal article" date="2019" name="Int. J. Syst. Evol. Microbiol.">
        <title>The Global Catalogue of Microorganisms (GCM) 10K type strain sequencing project: providing services to taxonomists for standard genome sequencing and annotation.</title>
        <authorList>
            <consortium name="The Broad Institute Genomics Platform"/>
            <consortium name="The Broad Institute Genome Sequencing Center for Infectious Disease"/>
            <person name="Wu L."/>
            <person name="Ma J."/>
        </authorList>
    </citation>
    <scope>NUCLEOTIDE SEQUENCE [LARGE SCALE GENOMIC DNA]</scope>
    <source>
        <strain evidence="3">CCM 2767</strain>
    </source>
</reference>
<organism evidence="2 3">
    <name type="scientific">Oxalicibacterium faecigallinarum</name>
    <dbReference type="NCBI Taxonomy" id="573741"/>
    <lineage>
        <taxon>Bacteria</taxon>
        <taxon>Pseudomonadati</taxon>
        <taxon>Pseudomonadota</taxon>
        <taxon>Betaproteobacteria</taxon>
        <taxon>Burkholderiales</taxon>
        <taxon>Oxalobacteraceae</taxon>
        <taxon>Oxalicibacterium</taxon>
    </lineage>
</organism>
<evidence type="ECO:0008006" key="4">
    <source>
        <dbReference type="Google" id="ProtNLM"/>
    </source>
</evidence>
<dbReference type="Proteomes" id="UP000642180">
    <property type="component" value="Unassembled WGS sequence"/>
</dbReference>